<dbReference type="KEGG" id="lrs:PX52LOC_05760"/>
<gene>
    <name evidence="1" type="ORF">PX52LOC_05760</name>
</gene>
<evidence type="ECO:0000313" key="1">
    <source>
        <dbReference type="EMBL" id="QEL18724.1"/>
    </source>
</evidence>
<sequence length="390" mass="40563">MGSSTITNLIPTIYESLDIVSREMVGMIPAVTKNSSAERAALNQTILVPVTQPTTLIDNTPAVTSPDNGDHTVGNVSMTISKSKSYPIRWNGEQQLGLRSAGTFNEILLNQFSQAFRTIVNTMETDLVNAGYQGASRAYGTAGTAPFGTAGDLSDAAMVRKILDDNGCPQSDLHLVLGSSAVANLRGKQTILLKANENGSDAFRRSGAIAEVPLDGFMLHNSNSISQITKGSGASYVTSGSTAPGVKSIALVTGTGTVNAGDVVTFAADANNKYVVNSGVAAPGTITIGDPGALVTIGTANAMTVGNSYTPNLAFHRSAIQLVTRAPARPLGPNGEPMDSADDVLMVTDPISGITFEVAVYRQFKQMLFLVGLAWGANAIKPNNIAILQG</sequence>
<reference evidence="2" key="1">
    <citation type="submission" date="2019-08" db="EMBL/GenBank/DDBJ databases">
        <title>Limnoglobus roseus gen. nov., sp. nov., a novel freshwater planctomycete with a giant genome from the family Gemmataceae.</title>
        <authorList>
            <person name="Kulichevskaya I.S."/>
            <person name="Naumoff D.G."/>
            <person name="Miroshnikov K."/>
            <person name="Ivanova A."/>
            <person name="Philippov D.A."/>
            <person name="Hakobyan A."/>
            <person name="Rijpstra I.C."/>
            <person name="Sinninghe Damste J.S."/>
            <person name="Liesack W."/>
            <person name="Dedysh S.N."/>
        </authorList>
    </citation>
    <scope>NUCLEOTIDE SEQUENCE [LARGE SCALE GENOMIC DNA]</scope>
    <source>
        <strain evidence="2">PX52</strain>
    </source>
</reference>
<dbReference type="OrthoDB" id="3078155at2"/>
<dbReference type="Proteomes" id="UP000324974">
    <property type="component" value="Chromosome"/>
</dbReference>
<name>A0A5C1AND7_9BACT</name>
<evidence type="ECO:0000313" key="2">
    <source>
        <dbReference type="Proteomes" id="UP000324974"/>
    </source>
</evidence>
<accession>A0A5C1AND7</accession>
<protein>
    <recommendedName>
        <fullName evidence="3">P22 coat-protein 5 family protein</fullName>
    </recommendedName>
</protein>
<proteinExistence type="predicted"/>
<keyword evidence="2" id="KW-1185">Reference proteome</keyword>
<dbReference type="EMBL" id="CP042425">
    <property type="protein sequence ID" value="QEL18724.1"/>
    <property type="molecule type" value="Genomic_DNA"/>
</dbReference>
<dbReference type="AlphaFoldDB" id="A0A5C1AND7"/>
<evidence type="ECO:0008006" key="3">
    <source>
        <dbReference type="Google" id="ProtNLM"/>
    </source>
</evidence>
<organism evidence="1 2">
    <name type="scientific">Limnoglobus roseus</name>
    <dbReference type="NCBI Taxonomy" id="2598579"/>
    <lineage>
        <taxon>Bacteria</taxon>
        <taxon>Pseudomonadati</taxon>
        <taxon>Planctomycetota</taxon>
        <taxon>Planctomycetia</taxon>
        <taxon>Gemmatales</taxon>
        <taxon>Gemmataceae</taxon>
        <taxon>Limnoglobus</taxon>
    </lineage>
</organism>